<keyword evidence="8 11" id="KW-1133">Transmembrane helix</keyword>
<dbReference type="InterPro" id="IPR027417">
    <property type="entry name" value="P-loop_NTPase"/>
</dbReference>
<keyword evidence="7" id="KW-0067">ATP-binding</keyword>
<feature type="domain" description="ABC transmembrane type-1" evidence="13">
    <location>
        <begin position="749"/>
        <end position="1034"/>
    </location>
</feature>
<evidence type="ECO:0000256" key="2">
    <source>
        <dbReference type="ARBA" id="ARBA00007577"/>
    </source>
</evidence>
<feature type="transmembrane region" description="Helical" evidence="11">
    <location>
        <begin position="862"/>
        <end position="885"/>
    </location>
</feature>
<feature type="transmembrane region" description="Helical" evidence="11">
    <location>
        <begin position="973"/>
        <end position="994"/>
    </location>
</feature>
<dbReference type="InterPro" id="IPR017871">
    <property type="entry name" value="ABC_transporter-like_CS"/>
</dbReference>
<feature type="transmembrane region" description="Helical" evidence="11">
    <location>
        <begin position="239"/>
        <end position="260"/>
    </location>
</feature>
<dbReference type="PROSITE" id="PS50893">
    <property type="entry name" value="ABC_TRANSPORTER_2"/>
    <property type="match status" value="2"/>
</dbReference>
<evidence type="ECO:0000259" key="13">
    <source>
        <dbReference type="PROSITE" id="PS50929"/>
    </source>
</evidence>
<feature type="domain" description="ABC transporter" evidence="12">
    <location>
        <begin position="1071"/>
        <end position="1311"/>
    </location>
</feature>
<sequence length="1318" mass="143532">MSDTRPSTADEKATIFEDTKPKRGFFTRKRATKSLTDEKNVDVSTPDARATEAQIAPVSFGDLFRFSTKFELFIDFIGLIAAAAAGAAQPLMSLLFGNLTQDFVVFGTTVLEASTGNQTAIDDLPNVSANFRKVAALDASYLVYIGVGMFVCTYLYMYVWVYTGEINAKRVRERYLKAVLRQDIQFFDNVGAGEVATRIQTDTHLVQQGISEKVALVVNFLAAFATGFILAYIRSWRLALALSSILPCIAITGGVMNKFISTYMQLSLKHVADGGSLAEEVISTIRTAQAFGTQNTLSNLYDARIDESRKVDLKAAVWHGGGLAIFFFVIYSAYALSFSFGTTLINSGHATPGIVVNVFLAILIGSFSLALLAPEMQAITHGRGAAAKLYQTIDRVPNIDSANPDGQKPKSVDGEIILEDIKFSYPSRPNVQVVNGLSITFRAGKTAALVGASGSGKSTIVSLVERFYDPTFGIVKLDGVDIKDLNLKWLRSQIGLVSQEPTLFATTIKGNVAHGLINTEFEHLDEDKKFALIKEACVKANADGFITKLPLGYDTLVGERGFLLSGGQKQRIAIARAIVSDPRILLLDEATSALDTQSEGIVQDALDKAAAGRTTITIAHRLSTIKDADVIYVMGEGLVLEHGSHDDLLSRDGAYARLVQAQRLRETGDVFSTDTPRTGEDAEDMEKAAREEVPLGRKNTGHSLASEILEQKRQAASGADKKDGAHGLFYLFNRMGKLNREGWSSYFYGSIFAAMTGMVYPAFGVVYAKGIEGFSYKDPALRRFYGDRNALWLFIIAIIATMSIGMQNYLFSSAAAKLTAKLRSLSFKAILRQDIEFFDREQNSTGSLTGNLSDNPQKVNGLAGVTLGAIVQSIATLIAGSVIGLAFVWKLALVGIACTPLLISTGYIRLRVVVLKDQSNKAAHESSAQLACEAAASIRTVAALTREDDCCNLYSESLEEPLRKSNRTAIWSNLLYSLSQSIVFFVIALVFWYGSILVSKQEYGTFQFFVGLMSTTFGAIQAGNVFSFVPDVSSARGAGSDIIKLIDSVPEIDAESKEGKSVNSDNAQGHIRFENVHFRYPTRPGVRVLRDLSFQVEPGTYIALVGASGSGKSTVIQLIERFYDPLAGEIFLDDQLITDLNIQDYRKQIALVSQEPTLYAGTVRFNILLGAIKPASEVTQEEIEKACRDANILDFVLSLPDGFDTEVGGKGSQLSGGQKQRIAIARALLRNPKVLLLDEATSALDSNSEKVVQEALDQAAKGRTTIAIAHRLSTIQNADRIYFIKEGRVSESGTHDQLLSKRGDYYEFVQLQALSKRD</sequence>
<dbReference type="InterPro" id="IPR003593">
    <property type="entry name" value="AAA+_ATPase"/>
</dbReference>
<dbReference type="GO" id="GO:0015421">
    <property type="term" value="F:ABC-type oligopeptide transporter activity"/>
    <property type="evidence" value="ECO:0007669"/>
    <property type="project" value="TreeGrafter"/>
</dbReference>
<dbReference type="GO" id="GO:0005524">
    <property type="term" value="F:ATP binding"/>
    <property type="evidence" value="ECO:0007669"/>
    <property type="project" value="UniProtKB-KW"/>
</dbReference>
<feature type="region of interest" description="Disordered" evidence="10">
    <location>
        <begin position="670"/>
        <end position="694"/>
    </location>
</feature>
<evidence type="ECO:0000259" key="12">
    <source>
        <dbReference type="PROSITE" id="PS50893"/>
    </source>
</evidence>
<dbReference type="InterPro" id="IPR011527">
    <property type="entry name" value="ABC1_TM_dom"/>
</dbReference>
<evidence type="ECO:0000256" key="5">
    <source>
        <dbReference type="ARBA" id="ARBA00022737"/>
    </source>
</evidence>
<comment type="caution">
    <text evidence="14">The sequence shown here is derived from an EMBL/GenBank/DDBJ whole genome shotgun (WGS) entry which is preliminary data.</text>
</comment>
<dbReference type="EMBL" id="MU150232">
    <property type="protein sequence ID" value="KAF9468506.1"/>
    <property type="molecule type" value="Genomic_DNA"/>
</dbReference>
<evidence type="ECO:0000256" key="1">
    <source>
        <dbReference type="ARBA" id="ARBA00004141"/>
    </source>
</evidence>
<comment type="subcellular location">
    <subcellularLocation>
        <location evidence="1">Membrane</location>
        <topology evidence="1">Multi-pass membrane protein</topology>
    </subcellularLocation>
</comment>
<dbReference type="GO" id="GO:0005743">
    <property type="term" value="C:mitochondrial inner membrane"/>
    <property type="evidence" value="ECO:0007669"/>
    <property type="project" value="TreeGrafter"/>
</dbReference>
<dbReference type="CDD" id="cd18577">
    <property type="entry name" value="ABC_6TM_Pgp_ABCB1_D1_like"/>
    <property type="match status" value="1"/>
</dbReference>
<organism evidence="14 15">
    <name type="scientific">Collybia nuda</name>
    <dbReference type="NCBI Taxonomy" id="64659"/>
    <lineage>
        <taxon>Eukaryota</taxon>
        <taxon>Fungi</taxon>
        <taxon>Dikarya</taxon>
        <taxon>Basidiomycota</taxon>
        <taxon>Agaricomycotina</taxon>
        <taxon>Agaricomycetes</taxon>
        <taxon>Agaricomycetidae</taxon>
        <taxon>Agaricales</taxon>
        <taxon>Tricholomatineae</taxon>
        <taxon>Clitocybaceae</taxon>
        <taxon>Collybia</taxon>
    </lineage>
</organism>
<dbReference type="OrthoDB" id="6500128at2759"/>
<evidence type="ECO:0000256" key="11">
    <source>
        <dbReference type="SAM" id="Phobius"/>
    </source>
</evidence>
<reference evidence="14" key="1">
    <citation type="submission" date="2020-11" db="EMBL/GenBank/DDBJ databases">
        <authorList>
            <consortium name="DOE Joint Genome Institute"/>
            <person name="Ahrendt S."/>
            <person name="Riley R."/>
            <person name="Andreopoulos W."/>
            <person name="Labutti K."/>
            <person name="Pangilinan J."/>
            <person name="Ruiz-Duenas F.J."/>
            <person name="Barrasa J.M."/>
            <person name="Sanchez-Garcia M."/>
            <person name="Camarero S."/>
            <person name="Miyauchi S."/>
            <person name="Serrano A."/>
            <person name="Linde D."/>
            <person name="Babiker R."/>
            <person name="Drula E."/>
            <person name="Ayuso-Fernandez I."/>
            <person name="Pacheco R."/>
            <person name="Padilla G."/>
            <person name="Ferreira P."/>
            <person name="Barriuso J."/>
            <person name="Kellner H."/>
            <person name="Castanera R."/>
            <person name="Alfaro M."/>
            <person name="Ramirez L."/>
            <person name="Pisabarro A.G."/>
            <person name="Kuo A."/>
            <person name="Tritt A."/>
            <person name="Lipzen A."/>
            <person name="He G."/>
            <person name="Yan M."/>
            <person name="Ng V."/>
            <person name="Cullen D."/>
            <person name="Martin F."/>
            <person name="Rosso M.-N."/>
            <person name="Henrissat B."/>
            <person name="Hibbett D."/>
            <person name="Martinez A.T."/>
            <person name="Grigoriev I.V."/>
        </authorList>
    </citation>
    <scope>NUCLEOTIDE SEQUENCE</scope>
    <source>
        <strain evidence="14">CBS 247.69</strain>
    </source>
</reference>
<dbReference type="CDD" id="cd18578">
    <property type="entry name" value="ABC_6TM_Pgp_ABCB1_D2_like"/>
    <property type="match status" value="1"/>
</dbReference>
<dbReference type="InterPro" id="IPR003439">
    <property type="entry name" value="ABC_transporter-like_ATP-bd"/>
</dbReference>
<protein>
    <submittedName>
        <fullName evidence="14">P-loop containing nucleoside triphosphate hydrolase protein</fullName>
    </submittedName>
</protein>
<feature type="transmembrane region" description="Helical" evidence="11">
    <location>
        <begin position="746"/>
        <end position="770"/>
    </location>
</feature>
<evidence type="ECO:0000313" key="15">
    <source>
        <dbReference type="Proteomes" id="UP000807353"/>
    </source>
</evidence>
<dbReference type="Pfam" id="PF00664">
    <property type="entry name" value="ABC_membrane"/>
    <property type="match status" value="2"/>
</dbReference>
<dbReference type="InterPro" id="IPR039421">
    <property type="entry name" value="Type_1_exporter"/>
</dbReference>
<dbReference type="Gene3D" id="1.20.1560.10">
    <property type="entry name" value="ABC transporter type 1, transmembrane domain"/>
    <property type="match status" value="2"/>
</dbReference>
<evidence type="ECO:0000256" key="10">
    <source>
        <dbReference type="SAM" id="MobiDB-lite"/>
    </source>
</evidence>
<dbReference type="GO" id="GO:0090374">
    <property type="term" value="P:oligopeptide export from mitochondrion"/>
    <property type="evidence" value="ECO:0007669"/>
    <property type="project" value="TreeGrafter"/>
</dbReference>
<feature type="compositionally biased region" description="Basic and acidic residues" evidence="10">
    <location>
        <begin position="677"/>
        <end position="694"/>
    </location>
</feature>
<dbReference type="FunFam" id="3.40.50.300:FF:000913">
    <property type="entry name" value="ABC multidrug transporter SitT"/>
    <property type="match status" value="1"/>
</dbReference>
<dbReference type="PANTHER" id="PTHR43394:SF11">
    <property type="entry name" value="ATP-BINDING CASSETTE TRANSPORTER"/>
    <property type="match status" value="1"/>
</dbReference>
<dbReference type="GO" id="GO:0016887">
    <property type="term" value="F:ATP hydrolysis activity"/>
    <property type="evidence" value="ECO:0007669"/>
    <property type="project" value="InterPro"/>
</dbReference>
<keyword evidence="4 11" id="KW-0812">Transmembrane</keyword>
<feature type="transmembrane region" description="Helical" evidence="11">
    <location>
        <begin position="1006"/>
        <end position="1026"/>
    </location>
</feature>
<evidence type="ECO:0000256" key="7">
    <source>
        <dbReference type="ARBA" id="ARBA00022840"/>
    </source>
</evidence>
<dbReference type="SMART" id="SM00382">
    <property type="entry name" value="AAA"/>
    <property type="match status" value="2"/>
</dbReference>
<feature type="domain" description="ABC transmembrane type-1" evidence="13">
    <location>
        <begin position="76"/>
        <end position="381"/>
    </location>
</feature>
<keyword evidence="6" id="KW-0547">Nucleotide-binding</keyword>
<dbReference type="CDD" id="cd03249">
    <property type="entry name" value="ABC_MTABC3_MDL1_MDL2"/>
    <property type="match status" value="2"/>
</dbReference>
<gene>
    <name evidence="14" type="ORF">BDZ94DRAFT_1183199</name>
</gene>
<evidence type="ECO:0000256" key="9">
    <source>
        <dbReference type="ARBA" id="ARBA00023136"/>
    </source>
</evidence>
<dbReference type="FunFam" id="3.40.50.300:FF:000251">
    <property type="entry name" value="ABC transporter B family member 19"/>
    <property type="match status" value="1"/>
</dbReference>
<keyword evidence="15" id="KW-1185">Reference proteome</keyword>
<dbReference type="SUPFAM" id="SSF90123">
    <property type="entry name" value="ABC transporter transmembrane region"/>
    <property type="match status" value="2"/>
</dbReference>
<accession>A0A9P5YH28</accession>
<dbReference type="PROSITE" id="PS00211">
    <property type="entry name" value="ABC_TRANSPORTER_1"/>
    <property type="match status" value="2"/>
</dbReference>
<keyword evidence="9 11" id="KW-0472">Membrane</keyword>
<comment type="similarity">
    <text evidence="2">Belongs to the ABC transporter superfamily. ABCB family. Multidrug resistance exporter (TC 3.A.1.201) subfamily.</text>
</comment>
<dbReference type="Gene3D" id="3.40.50.300">
    <property type="entry name" value="P-loop containing nucleotide triphosphate hydrolases"/>
    <property type="match status" value="2"/>
</dbReference>
<dbReference type="FunFam" id="1.20.1560.10:FF:000102">
    <property type="entry name" value="ABC multidrug transporter Mdr1"/>
    <property type="match status" value="1"/>
</dbReference>
<evidence type="ECO:0000256" key="6">
    <source>
        <dbReference type="ARBA" id="ARBA00022741"/>
    </source>
</evidence>
<evidence type="ECO:0000256" key="3">
    <source>
        <dbReference type="ARBA" id="ARBA00022448"/>
    </source>
</evidence>
<dbReference type="PROSITE" id="PS50929">
    <property type="entry name" value="ABC_TM1F"/>
    <property type="match status" value="2"/>
</dbReference>
<keyword evidence="3" id="KW-0813">Transport</keyword>
<dbReference type="InterPro" id="IPR036640">
    <property type="entry name" value="ABC1_TM_sf"/>
</dbReference>
<feature type="transmembrane region" description="Helical" evidence="11">
    <location>
        <begin position="354"/>
        <end position="373"/>
    </location>
</feature>
<feature type="domain" description="ABC transporter" evidence="12">
    <location>
        <begin position="416"/>
        <end position="661"/>
    </location>
</feature>
<dbReference type="Pfam" id="PF00005">
    <property type="entry name" value="ABC_tran"/>
    <property type="match status" value="2"/>
</dbReference>
<name>A0A9P5YH28_9AGAR</name>
<evidence type="ECO:0000256" key="8">
    <source>
        <dbReference type="ARBA" id="ARBA00022989"/>
    </source>
</evidence>
<dbReference type="SUPFAM" id="SSF52540">
    <property type="entry name" value="P-loop containing nucleoside triphosphate hydrolases"/>
    <property type="match status" value="2"/>
</dbReference>
<feature type="transmembrane region" description="Helical" evidence="11">
    <location>
        <begin position="141"/>
        <end position="162"/>
    </location>
</feature>
<feature type="transmembrane region" description="Helical" evidence="11">
    <location>
        <begin position="790"/>
        <end position="811"/>
    </location>
</feature>
<evidence type="ECO:0000313" key="14">
    <source>
        <dbReference type="EMBL" id="KAF9468506.1"/>
    </source>
</evidence>
<feature type="transmembrane region" description="Helical" evidence="11">
    <location>
        <begin position="315"/>
        <end position="334"/>
    </location>
</feature>
<keyword evidence="5" id="KW-0677">Repeat</keyword>
<feature type="transmembrane region" description="Helical" evidence="11">
    <location>
        <begin position="891"/>
        <end position="910"/>
    </location>
</feature>
<keyword evidence="14" id="KW-0378">Hydrolase</keyword>
<evidence type="ECO:0000256" key="4">
    <source>
        <dbReference type="ARBA" id="ARBA00022692"/>
    </source>
</evidence>
<dbReference type="PANTHER" id="PTHR43394">
    <property type="entry name" value="ATP-DEPENDENT PERMEASE MDL1, MITOCHONDRIAL"/>
    <property type="match status" value="1"/>
</dbReference>
<feature type="transmembrane region" description="Helical" evidence="11">
    <location>
        <begin position="214"/>
        <end position="233"/>
    </location>
</feature>
<feature type="transmembrane region" description="Helical" evidence="11">
    <location>
        <begin position="72"/>
        <end position="96"/>
    </location>
</feature>
<dbReference type="Proteomes" id="UP000807353">
    <property type="component" value="Unassembled WGS sequence"/>
</dbReference>
<proteinExistence type="inferred from homology"/>